<dbReference type="Proteomes" id="UP000003729">
    <property type="component" value="Unassembled WGS sequence"/>
</dbReference>
<reference evidence="1 2" key="2">
    <citation type="submission" date="2008-10" db="EMBL/GenBank/DDBJ databases">
        <authorList>
            <person name="Fulton L."/>
            <person name="Clifton S."/>
            <person name="Fulton B."/>
            <person name="Xu J."/>
            <person name="Minx P."/>
            <person name="Pepin K.H."/>
            <person name="Johnson M."/>
            <person name="Bhonagiri V."/>
            <person name="Nash W.E."/>
            <person name="Mardis E.R."/>
            <person name="Wilson R.K."/>
        </authorList>
    </citation>
    <scope>NUCLEOTIDE SEQUENCE [LARGE SCALE GENOMIC DNA]</scope>
    <source>
        <strain evidence="1 2">DSM 30120</strain>
    </source>
</reference>
<dbReference type="RefSeq" id="WP_006657657.1">
    <property type="nucleotide sequence ID" value="NZ_ABXW01000012.1"/>
</dbReference>
<dbReference type="EMBL" id="ABXW01000012">
    <property type="protein sequence ID" value="EEB47271.1"/>
    <property type="molecule type" value="Genomic_DNA"/>
</dbReference>
<gene>
    <name evidence="1" type="ORF">PROVALCAL_00686</name>
</gene>
<comment type="caution">
    <text evidence="1">The sequence shown here is derived from an EMBL/GenBank/DDBJ whole genome shotgun (WGS) entry which is preliminary data.</text>
</comment>
<evidence type="ECO:0000313" key="1">
    <source>
        <dbReference type="EMBL" id="EEB47271.1"/>
    </source>
</evidence>
<dbReference type="GeneID" id="88773965"/>
<organism evidence="1 2">
    <name type="scientific">Providencia alcalifaciens DSM 30120</name>
    <dbReference type="NCBI Taxonomy" id="520999"/>
    <lineage>
        <taxon>Bacteria</taxon>
        <taxon>Pseudomonadati</taxon>
        <taxon>Pseudomonadota</taxon>
        <taxon>Gammaproteobacteria</taxon>
        <taxon>Enterobacterales</taxon>
        <taxon>Morganellaceae</taxon>
        <taxon>Providencia</taxon>
    </lineage>
</organism>
<sequence>MRIQIYSPDPKFDIGEMAIDIYNEIDGEELRQLSESTKDRILKKIQDVLEERPIQ</sequence>
<dbReference type="AlphaFoldDB" id="B6XBH6"/>
<name>B6XBH6_9GAMM</name>
<proteinExistence type="predicted"/>
<accession>B6XBH6</accession>
<protein>
    <submittedName>
        <fullName evidence="1">Uncharacterized protein</fullName>
    </submittedName>
</protein>
<evidence type="ECO:0000313" key="2">
    <source>
        <dbReference type="Proteomes" id="UP000003729"/>
    </source>
</evidence>
<reference evidence="1 2" key="1">
    <citation type="submission" date="2008-10" db="EMBL/GenBank/DDBJ databases">
        <title>Draft genome sequence of Providencia alcalifaciens (DSM 30120).</title>
        <authorList>
            <person name="Sudarsanam P."/>
            <person name="Ley R."/>
            <person name="Guruge J."/>
            <person name="Turnbaugh P.J."/>
            <person name="Mahowald M."/>
            <person name="Liep D."/>
            <person name="Gordon J."/>
        </authorList>
    </citation>
    <scope>NUCLEOTIDE SEQUENCE [LARGE SCALE GENOMIC DNA]</scope>
    <source>
        <strain evidence="1 2">DSM 30120</strain>
    </source>
</reference>